<protein>
    <submittedName>
        <fullName evidence="1">Nitrous oxide reductase family maturation protein NosD</fullName>
    </submittedName>
</protein>
<evidence type="ECO:0000313" key="1">
    <source>
        <dbReference type="EMBL" id="MDV2888213.1"/>
    </source>
</evidence>
<sequence length="83" mass="9108">QVFTLNRISENTIPAVTIGGNGEGNAWSKAGYGNDWGRSFPLTDLNQDGIGDFPITYYSSLHQLIADQELTNLFLKSPAITIY</sequence>
<gene>
    <name evidence="1" type="ORF">RYX45_23915</name>
</gene>
<evidence type="ECO:0000313" key="2">
    <source>
        <dbReference type="Proteomes" id="UP001285636"/>
    </source>
</evidence>
<dbReference type="Proteomes" id="UP001285636">
    <property type="component" value="Unassembled WGS sequence"/>
</dbReference>
<feature type="non-terminal residue" evidence="1">
    <location>
        <position position="1"/>
    </location>
</feature>
<reference evidence="1" key="1">
    <citation type="submission" date="2023-10" db="EMBL/GenBank/DDBJ databases">
        <title>Screening of Alkalihalophilus pseudofirmusBZ-TG-HK211 and Its Alleviation of Salt Stress on Rapeseed Growth.</title>
        <authorList>
            <person name="Zhao B."/>
            <person name="Guo T."/>
        </authorList>
    </citation>
    <scope>NUCLEOTIDE SEQUENCE</scope>
    <source>
        <strain evidence="1">BZ-TG-HK211</strain>
    </source>
</reference>
<organism evidence="1 2">
    <name type="scientific">Alkalihalophilus pseudofirmus</name>
    <name type="common">Bacillus pseudofirmus</name>
    <dbReference type="NCBI Taxonomy" id="79885"/>
    <lineage>
        <taxon>Bacteria</taxon>
        <taxon>Bacillati</taxon>
        <taxon>Bacillota</taxon>
        <taxon>Bacilli</taxon>
        <taxon>Bacillales</taxon>
        <taxon>Bacillaceae</taxon>
        <taxon>Alkalihalophilus</taxon>
    </lineage>
</organism>
<name>A0AAJ2NTT0_ALKPS</name>
<dbReference type="EMBL" id="JAWJAY010001097">
    <property type="protein sequence ID" value="MDV2888213.1"/>
    <property type="molecule type" value="Genomic_DNA"/>
</dbReference>
<dbReference type="AlphaFoldDB" id="A0AAJ2NTT0"/>
<proteinExistence type="predicted"/>
<feature type="non-terminal residue" evidence="1">
    <location>
        <position position="83"/>
    </location>
</feature>
<accession>A0AAJ2NTT0</accession>
<comment type="caution">
    <text evidence="1">The sequence shown here is derived from an EMBL/GenBank/DDBJ whole genome shotgun (WGS) entry which is preliminary data.</text>
</comment>